<accession>A0A2X4UCA7</accession>
<dbReference type="AlphaFoldDB" id="A0A2X4UCA7"/>
<protein>
    <submittedName>
        <fullName evidence="1">Uncharacterized protein</fullName>
    </submittedName>
</protein>
<dbReference type="KEGG" id="cmin:NCTC10288_01503"/>
<reference evidence="1 2" key="1">
    <citation type="submission" date="2018-06" db="EMBL/GenBank/DDBJ databases">
        <authorList>
            <consortium name="Pathogen Informatics"/>
            <person name="Doyle S."/>
        </authorList>
    </citation>
    <scope>NUCLEOTIDE SEQUENCE [LARGE SCALE GENOMIC DNA]</scope>
    <source>
        <strain evidence="1 2">NCTC10288</strain>
    </source>
</reference>
<evidence type="ECO:0000313" key="2">
    <source>
        <dbReference type="Proteomes" id="UP000249264"/>
    </source>
</evidence>
<dbReference type="Proteomes" id="UP000249264">
    <property type="component" value="Chromosome 1"/>
</dbReference>
<sequence>MLESSPSQLRDARPLTQSMLAGYTVPAVVLRRFSAAIRQKFDTVCELDPRILVILQRLDEFFAVVEHAIDVISSANNPLL</sequence>
<dbReference type="EMBL" id="LS483460">
    <property type="protein sequence ID" value="SQI00195.1"/>
    <property type="molecule type" value="Genomic_DNA"/>
</dbReference>
<evidence type="ECO:0000313" key="1">
    <source>
        <dbReference type="EMBL" id="SQI00195.1"/>
    </source>
</evidence>
<organism evidence="1 2">
    <name type="scientific">Corynebacterium minutissimum</name>
    <dbReference type="NCBI Taxonomy" id="38301"/>
    <lineage>
        <taxon>Bacteria</taxon>
        <taxon>Bacillati</taxon>
        <taxon>Actinomycetota</taxon>
        <taxon>Actinomycetes</taxon>
        <taxon>Mycobacteriales</taxon>
        <taxon>Corynebacteriaceae</taxon>
        <taxon>Corynebacterium</taxon>
    </lineage>
</organism>
<name>A0A2X4UCA7_9CORY</name>
<proteinExistence type="predicted"/>
<gene>
    <name evidence="1" type="ORF">NCTC10288_01503</name>
</gene>